<name>A0A4V3DDB2_9SPHI</name>
<keyword evidence="2" id="KW-1185">Reference proteome</keyword>
<reference evidence="1 2" key="1">
    <citation type="submission" date="2019-03" db="EMBL/GenBank/DDBJ databases">
        <title>Genomic Encyclopedia of Archaeal and Bacterial Type Strains, Phase II (KMG-II): from individual species to whole genera.</title>
        <authorList>
            <person name="Goeker M."/>
        </authorList>
    </citation>
    <scope>NUCLEOTIDE SEQUENCE [LARGE SCALE GENOMIC DNA]</scope>
    <source>
        <strain evidence="1 2">DSM 28353</strain>
    </source>
</reference>
<dbReference type="Pfam" id="PF16407">
    <property type="entry name" value="PKD_2"/>
    <property type="match status" value="1"/>
</dbReference>
<comment type="caution">
    <text evidence="1">The sequence shown here is derived from an EMBL/GenBank/DDBJ whole genome shotgun (WGS) entry which is preliminary data.</text>
</comment>
<organism evidence="1 2">
    <name type="scientific">Sphingobacterium yanglingense</name>
    <dbReference type="NCBI Taxonomy" id="1437280"/>
    <lineage>
        <taxon>Bacteria</taxon>
        <taxon>Pseudomonadati</taxon>
        <taxon>Bacteroidota</taxon>
        <taxon>Sphingobacteriia</taxon>
        <taxon>Sphingobacteriales</taxon>
        <taxon>Sphingobacteriaceae</taxon>
        <taxon>Sphingobacterium</taxon>
    </lineage>
</organism>
<sequence length="520" mass="58557">MFQYIQGEIQPNQESIYHNEMKRIRLNTYILMLGCLIMTHCSKDKGNYSYTDVNALTILRSDGNELDGTDYDIRLGKELLIKPTVKGTLRDDSKLSLQYYWILDKDTVGTKEELYVNTDELGVGDKIGKLVVVDKETSLAQYASFRIRITSGISKGSFILTESEDFETTLVLRDLTANEDYIYMKQMAGGFELGKYPLGLEVSYSATSATNREYKRAVISTKEGANPIMVVDLKQFLPTLMYPRSGATLGGELLEPSYVWCNPRQLQTNNVNGITLIEGKCYNMASGLISNDVYAYDPLDYSFDESAVCPSLSLNGHYVAGFDKKNERIRIFGNSLKGGGMFNQNFDHLVDPQSTKGHSFVANAEMIIGTDLIWQFITKKGNEMFMHNVVTDLNIYPYQPQKVNTIASKLVPQMVDAVHFVFSGQFWYFAKGRTIYQCSRSGLDIVPYLTLPEDGSGDIVSWNFDIQAASNFTKMGIATYAPSSTKEYKGSYYVYNMVDKKFDQQDLNVIDKAVDVEIGL</sequence>
<dbReference type="InterPro" id="IPR032183">
    <property type="entry name" value="PKD-like"/>
</dbReference>
<accession>A0A4V3DDB2</accession>
<dbReference type="OrthoDB" id="1094467at2"/>
<protein>
    <submittedName>
        <fullName evidence="1">PKD family protein</fullName>
    </submittedName>
</protein>
<dbReference type="Proteomes" id="UP000295292">
    <property type="component" value="Unassembled WGS sequence"/>
</dbReference>
<dbReference type="EMBL" id="SNYV01000017">
    <property type="protein sequence ID" value="TDQ75441.1"/>
    <property type="molecule type" value="Genomic_DNA"/>
</dbReference>
<evidence type="ECO:0000313" key="1">
    <source>
        <dbReference type="EMBL" id="TDQ75441.1"/>
    </source>
</evidence>
<dbReference type="AlphaFoldDB" id="A0A4V3DDB2"/>
<proteinExistence type="predicted"/>
<gene>
    <name evidence="1" type="ORF">CLV99_4046</name>
</gene>
<evidence type="ECO:0000313" key="2">
    <source>
        <dbReference type="Proteomes" id="UP000295292"/>
    </source>
</evidence>